<dbReference type="GO" id="GO:0031012">
    <property type="term" value="C:extracellular matrix"/>
    <property type="evidence" value="ECO:0007669"/>
    <property type="project" value="TreeGrafter"/>
</dbReference>
<reference evidence="7" key="1">
    <citation type="submission" date="2025-08" db="UniProtKB">
        <authorList>
            <consortium name="Ensembl"/>
        </authorList>
    </citation>
    <scope>IDENTIFICATION</scope>
</reference>
<dbReference type="InterPro" id="IPR001611">
    <property type="entry name" value="Leu-rich_rpt"/>
</dbReference>
<protein>
    <submittedName>
        <fullName evidence="7">Uncharacterized protein</fullName>
    </submittedName>
</protein>
<dbReference type="InterPro" id="IPR032675">
    <property type="entry name" value="LRR_dom_sf"/>
</dbReference>
<evidence type="ECO:0000256" key="1">
    <source>
        <dbReference type="ARBA" id="ARBA00022614"/>
    </source>
</evidence>
<reference evidence="7" key="2">
    <citation type="submission" date="2025-09" db="UniProtKB">
        <authorList>
            <consortium name="Ensembl"/>
        </authorList>
    </citation>
    <scope>IDENTIFICATION</scope>
</reference>
<dbReference type="GeneTree" id="ENSGT00960000188290"/>
<keyword evidence="1" id="KW-0433">Leucine-rich repeat</keyword>
<evidence type="ECO:0000256" key="4">
    <source>
        <dbReference type="SAM" id="MobiDB-lite"/>
    </source>
</evidence>
<feature type="chain" id="PRO_5034844160" evidence="6">
    <location>
        <begin position="24"/>
        <end position="425"/>
    </location>
</feature>
<feature type="region of interest" description="Disordered" evidence="4">
    <location>
        <begin position="360"/>
        <end position="382"/>
    </location>
</feature>
<dbReference type="PANTHER" id="PTHR24373">
    <property type="entry name" value="SLIT RELATED LEUCINE-RICH REPEAT NEURONAL PROTEIN"/>
    <property type="match status" value="1"/>
</dbReference>
<organism evidence="7 8">
    <name type="scientific">Leptobrachium leishanense</name>
    <name type="common">Leishan spiny toad</name>
    <dbReference type="NCBI Taxonomy" id="445787"/>
    <lineage>
        <taxon>Eukaryota</taxon>
        <taxon>Metazoa</taxon>
        <taxon>Chordata</taxon>
        <taxon>Craniata</taxon>
        <taxon>Vertebrata</taxon>
        <taxon>Euteleostomi</taxon>
        <taxon>Amphibia</taxon>
        <taxon>Batrachia</taxon>
        <taxon>Anura</taxon>
        <taxon>Pelobatoidea</taxon>
        <taxon>Megophryidae</taxon>
        <taxon>Leptobrachium</taxon>
    </lineage>
</organism>
<dbReference type="Ensembl" id="ENSLLET00000043810.1">
    <property type="protein sequence ID" value="ENSLLEP00000042127.1"/>
    <property type="gene ID" value="ENSLLEG00000026810.1"/>
</dbReference>
<dbReference type="SMART" id="SM00364">
    <property type="entry name" value="LRR_BAC"/>
    <property type="match status" value="3"/>
</dbReference>
<dbReference type="PANTHER" id="PTHR24373:SF398">
    <property type="entry name" value="LEUCINE-RICH REPEAT-CONTAINING G-PROTEIN COUPLED RECEPTOR 6"/>
    <property type="match status" value="1"/>
</dbReference>
<dbReference type="SUPFAM" id="SSF52058">
    <property type="entry name" value="L domain-like"/>
    <property type="match status" value="1"/>
</dbReference>
<evidence type="ECO:0000256" key="5">
    <source>
        <dbReference type="SAM" id="Phobius"/>
    </source>
</evidence>
<dbReference type="AlphaFoldDB" id="A0A8C5QU24"/>
<keyword evidence="3" id="KW-0677">Repeat</keyword>
<name>A0A8C5QU24_9ANUR</name>
<evidence type="ECO:0000256" key="3">
    <source>
        <dbReference type="ARBA" id="ARBA00022737"/>
    </source>
</evidence>
<evidence type="ECO:0000256" key="2">
    <source>
        <dbReference type="ARBA" id="ARBA00022729"/>
    </source>
</evidence>
<dbReference type="Gene3D" id="3.80.10.10">
    <property type="entry name" value="Ribonuclease Inhibitor"/>
    <property type="match status" value="1"/>
</dbReference>
<evidence type="ECO:0000256" key="6">
    <source>
        <dbReference type="SAM" id="SignalP"/>
    </source>
</evidence>
<keyword evidence="2 6" id="KW-0732">Signal</keyword>
<dbReference type="GO" id="GO:0005615">
    <property type="term" value="C:extracellular space"/>
    <property type="evidence" value="ECO:0007669"/>
    <property type="project" value="TreeGrafter"/>
</dbReference>
<dbReference type="OrthoDB" id="6363818at2759"/>
<evidence type="ECO:0000313" key="8">
    <source>
        <dbReference type="Proteomes" id="UP000694569"/>
    </source>
</evidence>
<accession>A0A8C5QU24</accession>
<dbReference type="InterPro" id="IPR003591">
    <property type="entry name" value="Leu-rich_rpt_typical-subtyp"/>
</dbReference>
<dbReference type="SMART" id="SM00369">
    <property type="entry name" value="LRR_TYP"/>
    <property type="match status" value="3"/>
</dbReference>
<feature type="transmembrane region" description="Helical" evidence="5">
    <location>
        <begin position="231"/>
        <end position="253"/>
    </location>
</feature>
<feature type="compositionally biased region" description="Acidic residues" evidence="4">
    <location>
        <begin position="360"/>
        <end position="376"/>
    </location>
</feature>
<sequence length="425" mass="47967">MPGLLRLPEMLLLLWMLFVGASTEGNVDGPCKNCTVLDNMADWSSLLSNPCCVKLDLSINTIDWNVFGGLSGLRELHLSNSGILEITDVKDGMVETHVEYLYMDHNHLKELPDGFLSHAPNLKVLHLDHNQLRSLPKNFLLSSKHILEINLSFNELTSIPLSIFKPSLSTFGFLNNSLECTCALYDHLEPRFHSNESRLVLEDLTCALPKDDHGSKLASITRSRLCRSHSLTVVLVCIPVLLVLGFLCWYLCCRRQKAGYSNKRHQSSLVTVDRNGAGDLGAYHHYEPRQHFPKERKDRQEVETIQVKDPILLKPSAALLGSTRDLYEEVEIKLGTSVDRLVEKDCQVNQVDPGLMLAEEEEQEDEERNAGDDPEVETVSVTEVMKDSTDREKIYLNQATDYYSLVPGIELEDSDHCEYESVDLS</sequence>
<evidence type="ECO:0000313" key="7">
    <source>
        <dbReference type="Ensembl" id="ENSLLEP00000042127.1"/>
    </source>
</evidence>
<keyword evidence="5" id="KW-0812">Transmembrane</keyword>
<proteinExistence type="predicted"/>
<dbReference type="Pfam" id="PF13855">
    <property type="entry name" value="LRR_8"/>
    <property type="match status" value="1"/>
</dbReference>
<keyword evidence="5" id="KW-0472">Membrane</keyword>
<dbReference type="Proteomes" id="UP000694569">
    <property type="component" value="Unplaced"/>
</dbReference>
<keyword evidence="5" id="KW-1133">Transmembrane helix</keyword>
<dbReference type="InterPro" id="IPR050328">
    <property type="entry name" value="Dev_Immune_Receptor"/>
</dbReference>
<dbReference type="PROSITE" id="PS51450">
    <property type="entry name" value="LRR"/>
    <property type="match status" value="1"/>
</dbReference>
<keyword evidence="8" id="KW-1185">Reference proteome</keyword>
<feature type="signal peptide" evidence="6">
    <location>
        <begin position="1"/>
        <end position="23"/>
    </location>
</feature>